<dbReference type="GO" id="GO:0005975">
    <property type="term" value="P:carbohydrate metabolic process"/>
    <property type="evidence" value="ECO:0007669"/>
    <property type="project" value="InterPro"/>
</dbReference>
<evidence type="ECO:0000256" key="5">
    <source>
        <dbReference type="ARBA" id="ARBA00023295"/>
    </source>
</evidence>
<dbReference type="GO" id="GO:0004565">
    <property type="term" value="F:beta-galactosidase activity"/>
    <property type="evidence" value="ECO:0007669"/>
    <property type="project" value="UniProtKB-EC"/>
</dbReference>
<keyword evidence="9" id="KW-0479">Metal-binding</keyword>
<dbReference type="EMBL" id="AGWN01000001">
    <property type="protein sequence ID" value="EPD31088.1"/>
    <property type="molecule type" value="Genomic_DNA"/>
</dbReference>
<dbReference type="Pfam" id="PF08532">
    <property type="entry name" value="Glyco_hydro_42M"/>
    <property type="match status" value="1"/>
</dbReference>
<organism evidence="12 13">
    <name type="scientific">Gleimia europaea ACS-120-V-Col10b</name>
    <dbReference type="NCBI Taxonomy" id="883069"/>
    <lineage>
        <taxon>Bacteria</taxon>
        <taxon>Bacillati</taxon>
        <taxon>Actinomycetota</taxon>
        <taxon>Actinomycetes</taxon>
        <taxon>Actinomycetales</taxon>
        <taxon>Actinomycetaceae</taxon>
        <taxon>Gleimia</taxon>
    </lineage>
</organism>
<evidence type="ECO:0000256" key="7">
    <source>
        <dbReference type="PIRSR" id="PIRSR001084-1"/>
    </source>
</evidence>
<comment type="similarity">
    <text evidence="2 6">Belongs to the glycosyl hydrolase 42 family.</text>
</comment>
<evidence type="ECO:0000256" key="6">
    <source>
        <dbReference type="PIRNR" id="PIRNR001084"/>
    </source>
</evidence>
<feature type="domain" description="Beta-galactosidase trimerisation" evidence="11">
    <location>
        <begin position="395"/>
        <end position="519"/>
    </location>
</feature>
<dbReference type="SUPFAM" id="SSF51445">
    <property type="entry name" value="(Trans)glycosidases"/>
    <property type="match status" value="1"/>
</dbReference>
<dbReference type="GO" id="GO:0009341">
    <property type="term" value="C:beta-galactosidase complex"/>
    <property type="evidence" value="ECO:0007669"/>
    <property type="project" value="InterPro"/>
</dbReference>
<dbReference type="CDD" id="cd03143">
    <property type="entry name" value="A4_beta-galactosidase_middle_domain"/>
    <property type="match status" value="1"/>
</dbReference>
<evidence type="ECO:0000256" key="1">
    <source>
        <dbReference type="ARBA" id="ARBA00001412"/>
    </source>
</evidence>
<feature type="active site" description="Nucleophile" evidence="7">
    <location>
        <position position="307"/>
    </location>
</feature>
<comment type="catalytic activity">
    <reaction evidence="1 6">
        <text>Hydrolysis of terminal non-reducing beta-D-galactose residues in beta-D-galactosides.</text>
        <dbReference type="EC" id="3.2.1.23"/>
    </reaction>
</comment>
<feature type="domain" description="Glycoside hydrolase family 42 N-terminal" evidence="10">
    <location>
        <begin position="15"/>
        <end position="384"/>
    </location>
</feature>
<feature type="binding site" evidence="8">
    <location>
        <position position="315"/>
    </location>
    <ligand>
        <name>substrate</name>
    </ligand>
</feature>
<comment type="caution">
    <text evidence="12">The sequence shown here is derived from an EMBL/GenBank/DDBJ whole genome shotgun (WGS) entry which is preliminary data.</text>
</comment>
<feature type="binding site" evidence="9">
    <location>
        <position position="159"/>
    </location>
    <ligand>
        <name>Zn(2+)</name>
        <dbReference type="ChEBI" id="CHEBI:29105"/>
    </ligand>
</feature>
<evidence type="ECO:0000256" key="8">
    <source>
        <dbReference type="PIRSR" id="PIRSR001084-2"/>
    </source>
</evidence>
<keyword evidence="4 6" id="KW-0378">Hydrolase</keyword>
<dbReference type="InterPro" id="IPR013738">
    <property type="entry name" value="Beta_galactosidase_Trimer"/>
</dbReference>
<evidence type="ECO:0000313" key="13">
    <source>
        <dbReference type="Proteomes" id="UP000014387"/>
    </source>
</evidence>
<accession>A0A9W5REL6</accession>
<evidence type="ECO:0000259" key="10">
    <source>
        <dbReference type="Pfam" id="PF02449"/>
    </source>
</evidence>
<reference evidence="12 13" key="1">
    <citation type="submission" date="2013-05" db="EMBL/GenBank/DDBJ databases">
        <title>The Genome Sequence of Actinomyces europaeus ACS-120-V-COL10B.</title>
        <authorList>
            <consortium name="The Broad Institute Genomics Platform"/>
            <person name="Earl A."/>
            <person name="Ward D."/>
            <person name="Feldgarden M."/>
            <person name="Gevers D."/>
            <person name="Saerens B."/>
            <person name="Vaneechoutte M."/>
            <person name="Walker B."/>
            <person name="Young S."/>
            <person name="Zeng Q."/>
            <person name="Gargeya S."/>
            <person name="Fitzgerald M."/>
            <person name="Haas B."/>
            <person name="Abouelleil A."/>
            <person name="Allen A.W."/>
            <person name="Alvarado L."/>
            <person name="Arachchi H.M."/>
            <person name="Berlin A.M."/>
            <person name="Chapman S.B."/>
            <person name="Gainer-Dewar J."/>
            <person name="Goldberg J."/>
            <person name="Griggs A."/>
            <person name="Gujja S."/>
            <person name="Hansen M."/>
            <person name="Howarth C."/>
            <person name="Imamovic A."/>
            <person name="Ireland A."/>
            <person name="Larimer J."/>
            <person name="McCowan C."/>
            <person name="Murphy C."/>
            <person name="Pearson M."/>
            <person name="Poon T.W."/>
            <person name="Priest M."/>
            <person name="Roberts A."/>
            <person name="Saif S."/>
            <person name="Shea T."/>
            <person name="Sisk P."/>
            <person name="Sykes S."/>
            <person name="Wortman J."/>
            <person name="Nusbaum C."/>
            <person name="Birren B."/>
        </authorList>
    </citation>
    <scope>NUCLEOTIDE SEQUENCE [LARGE SCALE GENOMIC DNA]</scope>
    <source>
        <strain evidence="12 13">ACS-120-V-Col10b</strain>
    </source>
</reference>
<dbReference type="Pfam" id="PF02449">
    <property type="entry name" value="Glyco_hydro_42"/>
    <property type="match status" value="1"/>
</dbReference>
<evidence type="ECO:0000256" key="4">
    <source>
        <dbReference type="ARBA" id="ARBA00022801"/>
    </source>
</evidence>
<dbReference type="InterPro" id="IPR017853">
    <property type="entry name" value="GH"/>
</dbReference>
<evidence type="ECO:0000256" key="2">
    <source>
        <dbReference type="ARBA" id="ARBA00005940"/>
    </source>
</evidence>
<dbReference type="GO" id="GO:0046872">
    <property type="term" value="F:metal ion binding"/>
    <property type="evidence" value="ECO:0007669"/>
    <property type="project" value="UniProtKB-KW"/>
</dbReference>
<evidence type="ECO:0000256" key="9">
    <source>
        <dbReference type="PIRSR" id="PIRSR001084-3"/>
    </source>
</evidence>
<feature type="active site" description="Proton donor" evidence="7">
    <location>
        <position position="151"/>
    </location>
</feature>
<dbReference type="Gene3D" id="3.20.20.80">
    <property type="entry name" value="Glycosidases"/>
    <property type="match status" value="1"/>
</dbReference>
<sequence length="720" mass="79469">MNSILPTNELCYGGDWNPEQWPAETVREDIELMREAGVNLVTLGVFSWAKLEPRPGHYNFAWLREIMDQCAAAGIYVDLATGTASPPVWMARQYPESLPVDEAGVRLSFGSRQQYCPSNPAYKERSVALAGALAREFADHPALVMWHINNEYGCHVHGCYCTACEGEFQAWLREKYGSIEALNHAWNTSFWSQTYNDFTDVYLPRKMPAQHNSSQVLDHARFADSQLRGLCIAEVQKVREVDPSIPVTTNFMGEFPFTNGREWAKHLDVVADDSYPDPALAGSAHEVAFTSALMRGYRGGQPFLLMEQTPGAVQWRPENSPKRPGQLALWSLSRVAHGADGVLHFQWRQSPGGAEMMHSAMVAHAGKNAQTWAEVVQLGQYLHRLTPVVGQRVQARACIVADWESMRARAAVVGPDSLPPAMHGARAWHRTLWEMNIVADVVGIDDDLAGYDLVIVPELFIDYPHFSARLQAEAERGAQVLVAAPTGVVDEFGRAILGGYLGSLSNLLGVRVTQHAVASPNAQRWNIPNLDEVDPRVDRITRAVQVPAKQGFHNLEVRSEELKRALDQIGTPRPNPRGGERAEYVMATSEASDFTDPMWLNDEVEVMAQFGYESDLGGWPAITRRRIAKGSAWYVATDLDATGRAALARVLGAFARLDMSGMTLPDGVERVTRGPVTFYMNHSDKAVQLSGVTGFDLISQADATGHAVLAPRSAMAILSR</sequence>
<feature type="binding site" evidence="9">
    <location>
        <position position="116"/>
    </location>
    <ligand>
        <name>Zn(2+)</name>
        <dbReference type="ChEBI" id="CHEBI:29105"/>
    </ligand>
</feature>
<dbReference type="Proteomes" id="UP000014387">
    <property type="component" value="Unassembled WGS sequence"/>
</dbReference>
<dbReference type="SUPFAM" id="SSF52317">
    <property type="entry name" value="Class I glutamine amidotransferase-like"/>
    <property type="match status" value="1"/>
</dbReference>
<feature type="binding site" evidence="9">
    <location>
        <position position="161"/>
    </location>
    <ligand>
        <name>Zn(2+)</name>
        <dbReference type="ChEBI" id="CHEBI:29105"/>
    </ligand>
</feature>
<keyword evidence="13" id="KW-1185">Reference proteome</keyword>
<keyword evidence="5 6" id="KW-0326">Glycosidase</keyword>
<feature type="binding site" evidence="8">
    <location>
        <position position="150"/>
    </location>
    <ligand>
        <name>substrate</name>
    </ligand>
</feature>
<proteinExistence type="inferred from homology"/>
<dbReference type="AlphaFoldDB" id="A0A9W5REL6"/>
<dbReference type="OrthoDB" id="9800974at2"/>
<dbReference type="PANTHER" id="PTHR36447">
    <property type="entry name" value="BETA-GALACTOSIDASE GANA"/>
    <property type="match status" value="1"/>
</dbReference>
<protein>
    <recommendedName>
        <fullName evidence="3 6">Beta-galactosidase</fullName>
        <shortName evidence="6">Beta-gal</shortName>
        <ecNumber evidence="3 6">3.2.1.23</ecNumber>
    </recommendedName>
</protein>
<dbReference type="Gene3D" id="3.40.50.880">
    <property type="match status" value="1"/>
</dbReference>
<dbReference type="InterPro" id="IPR013529">
    <property type="entry name" value="Glyco_hydro_42_N"/>
</dbReference>
<dbReference type="PIRSF" id="PIRSF001084">
    <property type="entry name" value="B-galactosidase"/>
    <property type="match status" value="1"/>
</dbReference>
<dbReference type="InterPro" id="IPR003476">
    <property type="entry name" value="Glyco_hydro_42"/>
</dbReference>
<evidence type="ECO:0000259" key="11">
    <source>
        <dbReference type="Pfam" id="PF08532"/>
    </source>
</evidence>
<dbReference type="PANTHER" id="PTHR36447:SF1">
    <property type="entry name" value="BETA-GALACTOSIDASE GANA"/>
    <property type="match status" value="1"/>
</dbReference>
<feature type="binding site" evidence="8">
    <location>
        <position position="112"/>
    </location>
    <ligand>
        <name>substrate</name>
    </ligand>
</feature>
<evidence type="ECO:0000313" key="12">
    <source>
        <dbReference type="EMBL" id="EPD31088.1"/>
    </source>
</evidence>
<dbReference type="InterPro" id="IPR029062">
    <property type="entry name" value="Class_I_gatase-like"/>
</dbReference>
<feature type="binding site" evidence="9">
    <location>
        <position position="164"/>
    </location>
    <ligand>
        <name>Zn(2+)</name>
        <dbReference type="ChEBI" id="CHEBI:29105"/>
    </ligand>
</feature>
<keyword evidence="9" id="KW-0862">Zinc</keyword>
<dbReference type="RefSeq" id="WP_016444200.1">
    <property type="nucleotide sequence ID" value="NZ_KE150266.1"/>
</dbReference>
<dbReference type="EC" id="3.2.1.23" evidence="3 6"/>
<evidence type="ECO:0000256" key="3">
    <source>
        <dbReference type="ARBA" id="ARBA00012756"/>
    </source>
</evidence>
<name>A0A9W5REL6_9ACTO</name>
<gene>
    <name evidence="12" type="ORF">HMPREF9238_00848</name>
</gene>